<feature type="signal peptide" evidence="1">
    <location>
        <begin position="1"/>
        <end position="19"/>
    </location>
</feature>
<name>A0AA41BW12_9GAMM</name>
<reference evidence="2" key="4">
    <citation type="submission" date="2022-09" db="EMBL/GenBank/DDBJ databases">
        <title>Rouxiella aceris sp. nov., isolated from tree sap and emended description of the genus Rhouxiella.</title>
        <authorList>
            <person name="Kim I.S."/>
        </authorList>
    </citation>
    <scope>NUCLEOTIDE SEQUENCE</scope>
    <source>
        <strain evidence="2">SAP-2</strain>
    </source>
</reference>
<keyword evidence="2" id="KW-0449">Lipoprotein</keyword>
<protein>
    <submittedName>
        <fullName evidence="2">Exc2 family lipoprotein</fullName>
    </submittedName>
</protein>
<keyword evidence="1" id="KW-0732">Signal</keyword>
<dbReference type="Proteomes" id="UP000705283">
    <property type="component" value="Unassembled WGS sequence"/>
</dbReference>
<dbReference type="EMBL" id="JADMKS010000003">
    <property type="protein sequence ID" value="MBF6636541.1"/>
    <property type="molecule type" value="Genomic_DNA"/>
</dbReference>
<evidence type="ECO:0000313" key="4">
    <source>
        <dbReference type="Proteomes" id="UP000192722"/>
    </source>
</evidence>
<accession>A0AA41BW12</accession>
<dbReference type="PROSITE" id="PS51257">
    <property type="entry name" value="PROKAR_LIPOPROTEIN"/>
    <property type="match status" value="1"/>
</dbReference>
<sequence length="136" mass="14726">MLKKGILPLAVSISLVLSACNSQQTSVDRNARHVAQEIAQNHFDPNTRPLTADNIRVMKPVMQQFYDIGKRDQASGMTPVQAMERALLIGTSGIIQGGDKAMYAGQTYTVDDPITQQKMIAKGATASYLDGYNGVP</sequence>
<keyword evidence="4" id="KW-1185">Reference proteome</keyword>
<comment type="caution">
    <text evidence="2">The sequence shown here is derived from an EMBL/GenBank/DDBJ whole genome shotgun (WGS) entry which is preliminary data.</text>
</comment>
<feature type="chain" id="PRO_5041233422" evidence="1">
    <location>
        <begin position="20"/>
        <end position="136"/>
    </location>
</feature>
<reference evidence="2" key="3">
    <citation type="submission" date="2020-11" db="EMBL/GenBank/DDBJ databases">
        <authorList>
            <person name="Lee S.D."/>
        </authorList>
    </citation>
    <scope>NUCLEOTIDE SEQUENCE</scope>
    <source>
        <strain evidence="2">SAP-2</strain>
    </source>
</reference>
<evidence type="ECO:0000256" key="1">
    <source>
        <dbReference type="SAM" id="SignalP"/>
    </source>
</evidence>
<evidence type="ECO:0000313" key="5">
    <source>
        <dbReference type="Proteomes" id="UP000705283"/>
    </source>
</evidence>
<dbReference type="RefSeq" id="WP_084983480.1">
    <property type="nucleotide sequence ID" value="NZ_CBCSCF010000010.1"/>
</dbReference>
<organism evidence="2 5">
    <name type="scientific">Rouxiella silvae</name>
    <dbReference type="NCBI Taxonomy" id="1646373"/>
    <lineage>
        <taxon>Bacteria</taxon>
        <taxon>Pseudomonadati</taxon>
        <taxon>Pseudomonadota</taxon>
        <taxon>Gammaproteobacteria</taxon>
        <taxon>Enterobacterales</taxon>
        <taxon>Yersiniaceae</taxon>
        <taxon>Rouxiella</taxon>
    </lineage>
</organism>
<dbReference type="NCBIfam" id="NF033828">
    <property type="entry name" value="entry_exc2_fam"/>
    <property type="match status" value="1"/>
</dbReference>
<dbReference type="AlphaFoldDB" id="A0AA41BW12"/>
<reference evidence="3" key="1">
    <citation type="submission" date="2016-12" db="EMBL/GenBank/DDBJ databases">
        <authorList>
            <person name="Le Fleche-Mateos A."/>
        </authorList>
    </citation>
    <scope>NUCLEOTIDE SEQUENCE</scope>
    <source>
        <strain evidence="3">213</strain>
    </source>
</reference>
<gene>
    <name evidence="2" type="primary">exc2</name>
    <name evidence="3" type="ORF">BS639_14840</name>
    <name evidence="2" type="ORF">ITX54_07730</name>
</gene>
<dbReference type="Proteomes" id="UP000192722">
    <property type="component" value="Unassembled WGS sequence"/>
</dbReference>
<dbReference type="EMBL" id="MRWD01000035">
    <property type="protein sequence ID" value="ORJ20471.1"/>
    <property type="molecule type" value="Genomic_DNA"/>
</dbReference>
<evidence type="ECO:0000313" key="2">
    <source>
        <dbReference type="EMBL" id="MBF6636541.1"/>
    </source>
</evidence>
<evidence type="ECO:0000313" key="3">
    <source>
        <dbReference type="EMBL" id="ORJ20471.1"/>
    </source>
</evidence>
<proteinExistence type="predicted"/>
<reference evidence="3 4" key="2">
    <citation type="journal article" date="2017" name="Int. J. Syst. Evol. Microbiol.">
        <title>Rouxiella badensis sp. nov. and Rouxiella silvae sp. nov. isolated from peat bog soil in Germany and emendation of the genus description.</title>
        <authorList>
            <person name="Le Fleche-Mateos A."/>
            <person name="Kugler J.H."/>
            <person name="Hansen S.H."/>
            <person name="Syldatk C."/>
            <person name="Hausmann R."/>
            <person name="Lomprez F."/>
            <person name="Vandenbogaert M."/>
            <person name="Manuguerra J.C."/>
            <person name="Grimont P.A."/>
        </authorList>
    </citation>
    <scope>NUCLEOTIDE SEQUENCE [LARGE SCALE GENOMIC DNA]</scope>
    <source>
        <strain evidence="3 4">213</strain>
    </source>
</reference>